<name>A0ABQ4KN26_9BACI</name>
<protein>
    <submittedName>
        <fullName evidence="2">Uncharacterized protein</fullName>
    </submittedName>
</protein>
<evidence type="ECO:0000256" key="1">
    <source>
        <dbReference type="ARBA" id="ARBA00022552"/>
    </source>
</evidence>
<reference evidence="2 3" key="1">
    <citation type="submission" date="2021-03" db="EMBL/GenBank/DDBJ databases">
        <title>Antimicrobial resistance genes in bacteria isolated from Japanese honey, and their potential for conferring macrolide and lincosamide resistance in the American foulbrood pathogen Paenibacillus larvae.</title>
        <authorList>
            <person name="Okamoto M."/>
            <person name="Kumagai M."/>
            <person name="Kanamori H."/>
            <person name="Takamatsu D."/>
        </authorList>
    </citation>
    <scope>NUCLEOTIDE SEQUENCE [LARGE SCALE GENOMIC DNA]</scope>
    <source>
        <strain evidence="2 3">J8TS2</strain>
    </source>
</reference>
<organism evidence="2 3">
    <name type="scientific">Lederbergia ruris</name>
    <dbReference type="NCBI Taxonomy" id="217495"/>
    <lineage>
        <taxon>Bacteria</taxon>
        <taxon>Bacillati</taxon>
        <taxon>Bacillota</taxon>
        <taxon>Bacilli</taxon>
        <taxon>Bacillales</taxon>
        <taxon>Bacillaceae</taxon>
        <taxon>Lederbergia</taxon>
    </lineage>
</organism>
<dbReference type="Proteomes" id="UP000679950">
    <property type="component" value="Unassembled WGS sequence"/>
</dbReference>
<sequence>MEIVKGKEGERVLAHISLNTYVITLEINGAMLTSEQLAQKWTNLPPMAEAKSPLSLGDLLV</sequence>
<dbReference type="InterPro" id="IPR003742">
    <property type="entry name" value="RlmH-like"/>
</dbReference>
<comment type="caution">
    <text evidence="2">The sequence shown here is derived from an EMBL/GenBank/DDBJ whole genome shotgun (WGS) entry which is preliminary data.</text>
</comment>
<dbReference type="InterPro" id="IPR029026">
    <property type="entry name" value="tRNA_m1G_MTases_N"/>
</dbReference>
<dbReference type="Pfam" id="PF02590">
    <property type="entry name" value="SPOUT_MTase"/>
    <property type="match status" value="1"/>
</dbReference>
<proteinExistence type="predicted"/>
<dbReference type="Gene3D" id="3.40.1280.10">
    <property type="match status" value="1"/>
</dbReference>
<gene>
    <name evidence="2" type="ORF">J8TS2_36640</name>
</gene>
<dbReference type="SUPFAM" id="SSF75217">
    <property type="entry name" value="alpha/beta knot"/>
    <property type="match status" value="1"/>
</dbReference>
<dbReference type="EMBL" id="BORB01000042">
    <property type="protein sequence ID" value="GIN59345.1"/>
    <property type="molecule type" value="Genomic_DNA"/>
</dbReference>
<keyword evidence="3" id="KW-1185">Reference proteome</keyword>
<evidence type="ECO:0000313" key="3">
    <source>
        <dbReference type="Proteomes" id="UP000679950"/>
    </source>
</evidence>
<keyword evidence="1" id="KW-0698">rRNA processing</keyword>
<evidence type="ECO:0000313" key="2">
    <source>
        <dbReference type="EMBL" id="GIN59345.1"/>
    </source>
</evidence>
<dbReference type="InterPro" id="IPR029028">
    <property type="entry name" value="Alpha/beta_knot_MTases"/>
</dbReference>
<accession>A0ABQ4KN26</accession>